<evidence type="ECO:0000313" key="1">
    <source>
        <dbReference type="EMBL" id="KJV63879.1"/>
    </source>
</evidence>
<comment type="caution">
    <text evidence="1">The sequence shown here is derived from an EMBL/GenBank/DDBJ whole genome shotgun (WGS) entry which is preliminary data.</text>
</comment>
<proteinExistence type="predicted"/>
<gene>
    <name evidence="1" type="ORF">APHMUC_0494</name>
</gene>
<protein>
    <submittedName>
        <fullName evidence="1">Uncharacterized protein</fullName>
    </submittedName>
</protein>
<dbReference type="PATRIC" id="fig|1359152.3.peg.519"/>
<dbReference type="EMBL" id="LANV01000001">
    <property type="protein sequence ID" value="KJV63879.1"/>
    <property type="molecule type" value="Genomic_DNA"/>
</dbReference>
<accession>A0A0F3NAD3</accession>
<evidence type="ECO:0000313" key="2">
    <source>
        <dbReference type="Proteomes" id="UP000033441"/>
    </source>
</evidence>
<dbReference type="AlphaFoldDB" id="A0A0F3NAD3"/>
<dbReference type="Proteomes" id="UP000033441">
    <property type="component" value="Unassembled WGS sequence"/>
</dbReference>
<organism evidence="1 2">
    <name type="scientific">Anaplasma phagocytophilum str. ApMUC09</name>
    <dbReference type="NCBI Taxonomy" id="1359152"/>
    <lineage>
        <taxon>Bacteria</taxon>
        <taxon>Pseudomonadati</taxon>
        <taxon>Pseudomonadota</taxon>
        <taxon>Alphaproteobacteria</taxon>
        <taxon>Rickettsiales</taxon>
        <taxon>Anaplasmataceae</taxon>
        <taxon>Anaplasma</taxon>
        <taxon>phagocytophilum group</taxon>
    </lineage>
</organism>
<sequence>MSMLNALHIFRSDWQTLGRRNIEGHKKVMSRFYINTLDKRVLL</sequence>
<reference evidence="1 2" key="1">
    <citation type="submission" date="2015-02" db="EMBL/GenBank/DDBJ databases">
        <title>Genome Sequencing of Rickettsiales.</title>
        <authorList>
            <person name="Daugherty S.C."/>
            <person name="Su Q."/>
            <person name="Abolude K."/>
            <person name="Beier-Sexton M."/>
            <person name="Carlyon J.A."/>
            <person name="Carter R."/>
            <person name="Day N.P."/>
            <person name="Dumler S.J."/>
            <person name="Dyachenko V."/>
            <person name="Godinez A."/>
            <person name="Kurtti T.J."/>
            <person name="Lichay M."/>
            <person name="Mullins K.E."/>
            <person name="Ott S."/>
            <person name="Pappas-Brown V."/>
            <person name="Paris D.H."/>
            <person name="Patel P."/>
            <person name="Richards A.L."/>
            <person name="Sadzewicz L."/>
            <person name="Sears K."/>
            <person name="Seidman D."/>
            <person name="Sengamalay N."/>
            <person name="Stenos J."/>
            <person name="Tallon L.J."/>
            <person name="Vincent G."/>
            <person name="Fraser C.M."/>
            <person name="Munderloh U."/>
            <person name="Dunning-Hotopp J.C."/>
        </authorList>
    </citation>
    <scope>NUCLEOTIDE SEQUENCE [LARGE SCALE GENOMIC DNA]</scope>
    <source>
        <strain evidence="1 2">ApMUC09</strain>
    </source>
</reference>
<name>A0A0F3NAD3_ANAPH</name>